<dbReference type="PANTHER" id="PTHR30146">
    <property type="entry name" value="LACI-RELATED TRANSCRIPTIONAL REPRESSOR"/>
    <property type="match status" value="1"/>
</dbReference>
<feature type="domain" description="HTH lacI-type" evidence="4">
    <location>
        <begin position="2"/>
        <end position="56"/>
    </location>
</feature>
<dbReference type="GO" id="GO:0000976">
    <property type="term" value="F:transcription cis-regulatory region binding"/>
    <property type="evidence" value="ECO:0007669"/>
    <property type="project" value="TreeGrafter"/>
</dbReference>
<dbReference type="Gene3D" id="1.10.260.40">
    <property type="entry name" value="lambda repressor-like DNA-binding domains"/>
    <property type="match status" value="1"/>
</dbReference>
<dbReference type="CDD" id="cd01392">
    <property type="entry name" value="HTH_LacI"/>
    <property type="match status" value="1"/>
</dbReference>
<dbReference type="Pfam" id="PF00356">
    <property type="entry name" value="LacI"/>
    <property type="match status" value="1"/>
</dbReference>
<evidence type="ECO:0000256" key="3">
    <source>
        <dbReference type="ARBA" id="ARBA00023163"/>
    </source>
</evidence>
<protein>
    <submittedName>
        <fullName evidence="5">LacI family transcriptional regulator</fullName>
    </submittedName>
</protein>
<gene>
    <name evidence="5" type="ORF">MFORT_03631</name>
</gene>
<dbReference type="AlphaFoldDB" id="K0VD13"/>
<evidence type="ECO:0000259" key="4">
    <source>
        <dbReference type="PROSITE" id="PS50932"/>
    </source>
</evidence>
<comment type="caution">
    <text evidence="5">The sequence shown here is derived from an EMBL/GenBank/DDBJ whole genome shotgun (WGS) entry which is preliminary data.</text>
</comment>
<keyword evidence="3" id="KW-0804">Transcription</keyword>
<dbReference type="GeneID" id="93410903"/>
<keyword evidence="1" id="KW-0805">Transcription regulation</keyword>
<dbReference type="InterPro" id="IPR000843">
    <property type="entry name" value="HTH_LacI"/>
</dbReference>
<evidence type="ECO:0000313" key="6">
    <source>
        <dbReference type="Proteomes" id="UP000006043"/>
    </source>
</evidence>
<accession>K0VD13</accession>
<dbReference type="PANTHER" id="PTHR30146:SF153">
    <property type="entry name" value="LACTOSE OPERON REPRESSOR"/>
    <property type="match status" value="1"/>
</dbReference>
<dbReference type="InterPro" id="IPR010982">
    <property type="entry name" value="Lambda_DNA-bd_dom_sf"/>
</dbReference>
<dbReference type="RefSeq" id="WP_003881522.1">
    <property type="nucleotide sequence ID" value="NZ_JH814726.1"/>
</dbReference>
<dbReference type="GO" id="GO:0003700">
    <property type="term" value="F:DNA-binding transcription factor activity"/>
    <property type="evidence" value="ECO:0007669"/>
    <property type="project" value="TreeGrafter"/>
</dbReference>
<name>K0VD13_MYCFO</name>
<evidence type="ECO:0000256" key="1">
    <source>
        <dbReference type="ARBA" id="ARBA00023015"/>
    </source>
</evidence>
<dbReference type="Proteomes" id="UP000006043">
    <property type="component" value="Unassembled WGS sequence"/>
</dbReference>
<dbReference type="PROSITE" id="PS50932">
    <property type="entry name" value="HTH_LACI_2"/>
    <property type="match status" value="1"/>
</dbReference>
<dbReference type="PATRIC" id="fig|1214102.3.peg.722"/>
<dbReference type="SMART" id="SM00354">
    <property type="entry name" value="HTH_LACI"/>
    <property type="match status" value="1"/>
</dbReference>
<dbReference type="PROSITE" id="PS00356">
    <property type="entry name" value="HTH_LACI_1"/>
    <property type="match status" value="1"/>
</dbReference>
<evidence type="ECO:0000313" key="5">
    <source>
        <dbReference type="EMBL" id="EJZ15570.1"/>
    </source>
</evidence>
<reference evidence="5 6" key="1">
    <citation type="journal article" date="2012" name="J. Bacteriol.">
        <title>Complete Genome Sequence of Mycobacterium fortuitum subsp. fortuitum Type Strain DSM46621.</title>
        <authorList>
            <person name="Ho Y.S."/>
            <person name="Adroub S.A."/>
            <person name="Aleisa F."/>
            <person name="Mahmood H."/>
            <person name="Othoum G."/>
            <person name="Rashid F."/>
            <person name="Zaher M."/>
            <person name="Ali S."/>
            <person name="Bitter W."/>
            <person name="Pain A."/>
            <person name="Abdallah A.M."/>
        </authorList>
    </citation>
    <scope>NUCLEOTIDE SEQUENCE [LARGE SCALE GENOMIC DNA]</scope>
    <source>
        <strain evidence="6">DSM46621</strain>
    </source>
</reference>
<dbReference type="InterPro" id="IPR046335">
    <property type="entry name" value="LacI/GalR-like_sensor"/>
</dbReference>
<dbReference type="SUPFAM" id="SSF47413">
    <property type="entry name" value="lambda repressor-like DNA-binding domains"/>
    <property type="match status" value="1"/>
</dbReference>
<sequence length="329" mass="34518">MVSIRDVASAAGVSLTTVSHALNNRGRIAEETRDRILEAARELGYQANAHAQQLVTRRSRIIAIQMPALDVSAGPALPQSAYFLDLINGAAAAADESRYALVVTPSGGKANILGSFAIDGAIIVDPQGSESIFGTGAPIVTIGATLSESHDVMAVDNDHAIAARVVLDHFAENGCTRPAAVIDDTHRSYVGDVLSGYSAWVRERGAQEIVVTASSALRTMDDVIMKLRQECADAVYASSDDLALALLDAALRAGMQVPGELAIASAVDSKSLTLTTPQISATNLFPFRTGGTAARLLIERLEDASVAEHTRLIPTQFVARASSAITTVL</sequence>
<dbReference type="Gene3D" id="3.40.50.2300">
    <property type="match status" value="2"/>
</dbReference>
<dbReference type="InterPro" id="IPR028082">
    <property type="entry name" value="Peripla_BP_I"/>
</dbReference>
<keyword evidence="2" id="KW-0238">DNA-binding</keyword>
<evidence type="ECO:0000256" key="2">
    <source>
        <dbReference type="ARBA" id="ARBA00023125"/>
    </source>
</evidence>
<dbReference type="EMBL" id="ALQB01000009">
    <property type="protein sequence ID" value="EJZ15570.1"/>
    <property type="molecule type" value="Genomic_DNA"/>
</dbReference>
<dbReference type="SUPFAM" id="SSF53822">
    <property type="entry name" value="Periplasmic binding protein-like I"/>
    <property type="match status" value="1"/>
</dbReference>
<proteinExistence type="predicted"/>
<dbReference type="HOGENOM" id="CLU_037628_6_2_11"/>
<dbReference type="Pfam" id="PF13377">
    <property type="entry name" value="Peripla_BP_3"/>
    <property type="match status" value="1"/>
</dbReference>
<organism evidence="5 6">
    <name type="scientific">Mycolicibacterium fortuitum subsp. fortuitum DSM 46621 = ATCC 6841 = JCM 6387</name>
    <dbReference type="NCBI Taxonomy" id="1214102"/>
    <lineage>
        <taxon>Bacteria</taxon>
        <taxon>Bacillati</taxon>
        <taxon>Actinomycetota</taxon>
        <taxon>Actinomycetes</taxon>
        <taxon>Mycobacteriales</taxon>
        <taxon>Mycobacteriaceae</taxon>
        <taxon>Mycolicibacterium</taxon>
    </lineage>
</organism>